<dbReference type="NCBIfam" id="TIGR03694">
    <property type="entry name" value="exosort_acyl"/>
    <property type="match status" value="1"/>
</dbReference>
<evidence type="ECO:0000313" key="2">
    <source>
        <dbReference type="EMBL" id="MDH4574385.1"/>
    </source>
</evidence>
<keyword evidence="2" id="KW-0808">Transferase</keyword>
<sequence>MQNFIRDKGAGVENDFFDLFSVVFAASESDRSRVFSLRHKVYCEELGYEPIDAKNRIERDEFDGRSLHCLIEHRATGLSAGCMRIVFPDNWDEGGYGLPIEEHCREHGVAIKLDSKVRSEDLCEISRVAIPSYFRSSRVEEAAVDGFGEFVFSQQERRFFPMIGVSLFLCATAFTGLIGRFHVLAMMENRFQRLLARSGIRFSQVSQPIHFRGERAAFYIDQRHAEYGMRSSILPLYRSIQKDLSRQIMEKGSVPGILGTGTLCKILN</sequence>
<proteinExistence type="predicted"/>
<dbReference type="SUPFAM" id="SSF55729">
    <property type="entry name" value="Acyl-CoA N-acyltransferases (Nat)"/>
    <property type="match status" value="1"/>
</dbReference>
<keyword evidence="2" id="KW-0012">Acyltransferase</keyword>
<accession>A0ABT6IBZ8</accession>
<dbReference type="RefSeq" id="WP_110714892.1">
    <property type="nucleotide sequence ID" value="NZ_PGFS01000001.1"/>
</dbReference>
<dbReference type="EMBL" id="PGFS01000001">
    <property type="protein sequence ID" value="MDH4574385.1"/>
    <property type="molecule type" value="Genomic_DNA"/>
</dbReference>
<dbReference type="Gene3D" id="3.40.630.30">
    <property type="match status" value="1"/>
</dbReference>
<dbReference type="GO" id="GO:0016746">
    <property type="term" value="F:acyltransferase activity"/>
    <property type="evidence" value="ECO:0007669"/>
    <property type="project" value="UniProtKB-KW"/>
</dbReference>
<name>A0ABT6IBZ8_9GAMM</name>
<keyword evidence="1" id="KW-0472">Membrane</keyword>
<evidence type="ECO:0000256" key="1">
    <source>
        <dbReference type="SAM" id="Phobius"/>
    </source>
</evidence>
<protein>
    <submittedName>
        <fullName evidence="2">PEP-CTERM/exosortase system-associated acyltransferase</fullName>
    </submittedName>
</protein>
<keyword evidence="1" id="KW-1133">Transmembrane helix</keyword>
<reference evidence="2" key="1">
    <citation type="journal article" date="2015" name="Antonie Van Leeuwenhoek">
        <title>Comparative 16S rRNA signatures and multilocus sequence analysis for the genus Salinicola and description of Salinicola acroporae sp. nov., isolated from coral Acropora digitifera.</title>
        <authorList>
            <person name="Lepcha R.T."/>
            <person name="Poddar A."/>
            <person name="Schumann P."/>
            <person name="Das S.K."/>
        </authorList>
    </citation>
    <scope>NUCLEOTIDE SEQUENCE</scope>
    <source>
        <strain evidence="2">S4-41</strain>
    </source>
</reference>
<dbReference type="InterPro" id="IPR016181">
    <property type="entry name" value="Acyl_CoA_acyltransferase"/>
</dbReference>
<dbReference type="Pfam" id="PF13444">
    <property type="entry name" value="Acetyltransf_5"/>
    <property type="match status" value="1"/>
</dbReference>
<keyword evidence="1" id="KW-0812">Transmembrane</keyword>
<dbReference type="InterPro" id="IPR022484">
    <property type="entry name" value="PEP-CTERM/exosrtase_acylTfrase"/>
</dbReference>
<keyword evidence="3" id="KW-1185">Reference proteome</keyword>
<gene>
    <name evidence="2" type="ORF">CUR86_19490</name>
</gene>
<feature type="transmembrane region" description="Helical" evidence="1">
    <location>
        <begin position="159"/>
        <end position="183"/>
    </location>
</feature>
<organism evidence="2 3">
    <name type="scientific">Salinicola acroporae</name>
    <dbReference type="NCBI Taxonomy" id="1541440"/>
    <lineage>
        <taxon>Bacteria</taxon>
        <taxon>Pseudomonadati</taxon>
        <taxon>Pseudomonadota</taxon>
        <taxon>Gammaproteobacteria</taxon>
        <taxon>Oceanospirillales</taxon>
        <taxon>Halomonadaceae</taxon>
        <taxon>Salinicola</taxon>
    </lineage>
</organism>
<comment type="caution">
    <text evidence="2">The sequence shown here is derived from an EMBL/GenBank/DDBJ whole genome shotgun (WGS) entry which is preliminary data.</text>
</comment>
<reference evidence="2" key="2">
    <citation type="submission" date="2017-11" db="EMBL/GenBank/DDBJ databases">
        <authorList>
            <person name="Das S.K."/>
        </authorList>
    </citation>
    <scope>NUCLEOTIDE SEQUENCE</scope>
    <source>
        <strain evidence="2">S4-41</strain>
    </source>
</reference>
<evidence type="ECO:0000313" key="3">
    <source>
        <dbReference type="Proteomes" id="UP001162135"/>
    </source>
</evidence>
<dbReference type="Proteomes" id="UP001162135">
    <property type="component" value="Unassembled WGS sequence"/>
</dbReference>